<comment type="caution">
    <text evidence="2">The sequence shown here is derived from an EMBL/GenBank/DDBJ whole genome shotgun (WGS) entry which is preliminary data.</text>
</comment>
<dbReference type="OrthoDB" id="1367911at2"/>
<organism evidence="2 3">
    <name type="scientific">Flavobacterium rivuli WB 3.3-2 = DSM 21788</name>
    <dbReference type="NCBI Taxonomy" id="1121895"/>
    <lineage>
        <taxon>Bacteria</taxon>
        <taxon>Pseudomonadati</taxon>
        <taxon>Bacteroidota</taxon>
        <taxon>Flavobacteriia</taxon>
        <taxon>Flavobacteriales</taxon>
        <taxon>Flavobacteriaceae</taxon>
        <taxon>Flavobacterium</taxon>
    </lineage>
</organism>
<keyword evidence="1" id="KW-0472">Membrane</keyword>
<keyword evidence="3" id="KW-1185">Reference proteome</keyword>
<dbReference type="eggNOG" id="ENOG502ZZR2">
    <property type="taxonomic scope" value="Bacteria"/>
</dbReference>
<dbReference type="Proteomes" id="UP000030152">
    <property type="component" value="Unassembled WGS sequence"/>
</dbReference>
<gene>
    <name evidence="2" type="ORF">Q765_01260</name>
</gene>
<keyword evidence="1" id="KW-0812">Transmembrane</keyword>
<evidence type="ECO:0000313" key="3">
    <source>
        <dbReference type="Proteomes" id="UP000030152"/>
    </source>
</evidence>
<protein>
    <submittedName>
        <fullName evidence="2">Uncharacterized protein</fullName>
    </submittedName>
</protein>
<accession>A0A0A2MJR7</accession>
<feature type="transmembrane region" description="Helical" evidence="1">
    <location>
        <begin position="34"/>
        <end position="57"/>
    </location>
</feature>
<name>A0A0A2MJR7_9FLAO</name>
<proteinExistence type="predicted"/>
<dbReference type="AlphaFoldDB" id="A0A0A2MJR7"/>
<reference evidence="2 3" key="1">
    <citation type="submission" date="2013-09" db="EMBL/GenBank/DDBJ databases">
        <authorList>
            <person name="Zeng Z."/>
            <person name="Chen C."/>
        </authorList>
    </citation>
    <scope>NUCLEOTIDE SEQUENCE [LARGE SCALE GENOMIC DNA]</scope>
    <source>
        <strain evidence="2 3">WB 3.3-2</strain>
    </source>
</reference>
<evidence type="ECO:0000256" key="1">
    <source>
        <dbReference type="SAM" id="Phobius"/>
    </source>
</evidence>
<keyword evidence="1" id="KW-1133">Transmembrane helix</keyword>
<feature type="transmembrane region" description="Helical" evidence="1">
    <location>
        <begin position="5"/>
        <end position="22"/>
    </location>
</feature>
<dbReference type="RefSeq" id="WP_020211580.1">
    <property type="nucleotide sequence ID" value="NZ_JRLX01000001.1"/>
</dbReference>
<sequence>MKLFSFIVSVVMFITTLFFFISDFPDITTFNGTVYLLLLVVLLLICLTGIIINKPVFVKHKRKYKMSLK</sequence>
<evidence type="ECO:0000313" key="2">
    <source>
        <dbReference type="EMBL" id="KGO88565.1"/>
    </source>
</evidence>
<dbReference type="EMBL" id="JRLX01000001">
    <property type="protein sequence ID" value="KGO88565.1"/>
    <property type="molecule type" value="Genomic_DNA"/>
</dbReference>